<keyword evidence="12" id="KW-1185">Reference proteome</keyword>
<dbReference type="PANTHER" id="PTHR11164">
    <property type="entry name" value="GLUTAMATE CYSTEINE LIGASE"/>
    <property type="match status" value="1"/>
</dbReference>
<dbReference type="PANTHER" id="PTHR11164:SF0">
    <property type="entry name" value="GLUTAMATE--CYSTEINE LIGASE CATALYTIC SUBUNIT"/>
    <property type="match status" value="1"/>
</dbReference>
<evidence type="ECO:0000313" key="12">
    <source>
        <dbReference type="Proteomes" id="UP001530377"/>
    </source>
</evidence>
<keyword evidence="6" id="KW-0317">Glutathione biosynthesis</keyword>
<evidence type="ECO:0000256" key="2">
    <source>
        <dbReference type="ARBA" id="ARBA00008100"/>
    </source>
</evidence>
<reference evidence="11 12" key="1">
    <citation type="submission" date="2024-10" db="EMBL/GenBank/DDBJ databases">
        <title>Updated reference genomes for cyclostephanoid diatoms.</title>
        <authorList>
            <person name="Roberts W.R."/>
            <person name="Alverson A.J."/>
        </authorList>
    </citation>
    <scope>NUCLEOTIDE SEQUENCE [LARGE SCALE GENOMIC DNA]</scope>
    <source>
        <strain evidence="11 12">AJA228-03</strain>
    </source>
</reference>
<comment type="pathway">
    <text evidence="1">Sulfur metabolism; glutathione biosynthesis; glutathione from L-cysteine and L-glutamate: step 1/2.</text>
</comment>
<protein>
    <recommendedName>
        <fullName evidence="4">Glutamate--cysteine ligase</fullName>
        <ecNumber evidence="3">6.3.2.2</ecNumber>
    </recommendedName>
    <alternativeName>
        <fullName evidence="10">Gamma-ECS</fullName>
    </alternativeName>
    <alternativeName>
        <fullName evidence="9">Gamma-glutamylcysteine synthetase</fullName>
    </alternativeName>
</protein>
<evidence type="ECO:0000256" key="7">
    <source>
        <dbReference type="ARBA" id="ARBA00022741"/>
    </source>
</evidence>
<comment type="similarity">
    <text evidence="2">Belongs to the glutamate--cysteine ligase type 3 family.</text>
</comment>
<evidence type="ECO:0000256" key="10">
    <source>
        <dbReference type="ARBA" id="ARBA00032122"/>
    </source>
</evidence>
<evidence type="ECO:0000256" key="3">
    <source>
        <dbReference type="ARBA" id="ARBA00012220"/>
    </source>
</evidence>
<name>A0ABD3R5J0_9STRA</name>
<dbReference type="InterPro" id="IPR004308">
    <property type="entry name" value="GCS"/>
</dbReference>
<dbReference type="InterPro" id="IPR014746">
    <property type="entry name" value="Gln_synth/guanido_kin_cat_dom"/>
</dbReference>
<dbReference type="GO" id="GO:0005524">
    <property type="term" value="F:ATP binding"/>
    <property type="evidence" value="ECO:0007669"/>
    <property type="project" value="UniProtKB-KW"/>
</dbReference>
<dbReference type="SUPFAM" id="SSF55931">
    <property type="entry name" value="Glutamine synthetase/guanido kinase"/>
    <property type="match status" value="1"/>
</dbReference>
<comment type="caution">
    <text evidence="11">The sequence shown here is derived from an EMBL/GenBank/DDBJ whole genome shotgun (WGS) entry which is preliminary data.</text>
</comment>
<accession>A0ABD3R5J0</accession>
<dbReference type="Pfam" id="PF03074">
    <property type="entry name" value="GCS"/>
    <property type="match status" value="1"/>
</dbReference>
<dbReference type="EMBL" id="JALLPB020000527">
    <property type="protein sequence ID" value="KAL3808242.1"/>
    <property type="molecule type" value="Genomic_DNA"/>
</dbReference>
<dbReference type="Proteomes" id="UP001530377">
    <property type="component" value="Unassembled WGS sequence"/>
</dbReference>
<dbReference type="GO" id="GO:0006750">
    <property type="term" value="P:glutathione biosynthetic process"/>
    <property type="evidence" value="ECO:0007669"/>
    <property type="project" value="UniProtKB-KW"/>
</dbReference>
<evidence type="ECO:0000256" key="1">
    <source>
        <dbReference type="ARBA" id="ARBA00005006"/>
    </source>
</evidence>
<dbReference type="FunFam" id="3.30.590.50:FF:000009">
    <property type="entry name" value="Glutamate--cysteine ligase"/>
    <property type="match status" value="1"/>
</dbReference>
<sequence>MLGNLGSLFFAAFSSGIIVVSAFTLQMGLLKVGVPQPWEKSKKNLNYVREAGVRQFISTYNRVKDLKGDELLWGDEIEYGIFVLDAENKKIRLSLRAKELMDNLNKNEEMHTHEAEGCNWVPEYGAWMIEATPSRPYTGYSSDLLRVERNMRLRRKRLLTELKENEIAPTVAVFPLLGALGNDGSIPSVQVGGPVTESDYIGDGIINPHPRFAALSANIRKRRGGKVDIRVPLFHDTKTPEYEQLTSFTSSPSCCADDSMLLWRFGMGDASREKYGNDFVIVGCTGSKVFNEEGDPVTLQKWLVNVECEGCRGLYYRSAPGVIVADADWPRNGDVVVGSEIPDVPGWIRLQNGYYLPISSDDGKIAFLHKVPAETHARNKQSETLGSETPKFIRQRGDSLSSELKQALDKLALERSVASVDDGAQVFNVRPAIHMDAMAFGMGCCCLQITFQATDVDESRFLYDQLAVLAPIMMALTASTPVLKGRLADTDCRWGVISECVDDRRPAERGRTGGPPPDPDVAGKGYRRLYKSRYDSISTFLYQGISTEESQMSNRILNMYNDIPVPIDEDKYRDLREAGIDPLLSQHIAHIFVRDPLVIFDGAVEEVDDETQTEHFENIQSTNWQTVRWKPPPPRKGPNDPHIGWRTEFRSMEIQLTDFENAAFTTFITLLTRVILTFDLNLYIPLSRVDANMQRAHGRNAAVKGKFFFRRHMAPLETGDDGFGEQYVSMFSTAANGKKNKLHTVSSEDNLNGLQTSFSRAEAEDDVGNGVSEKRRVAPNASGGAEENSYAEMTMAEIMTGKGDYFPGLIPLVYAYLDHIQCDSLTMDRMTKYLDFIEKRATGQIVTPATWIRNFIRCHKDYKFDSVVSDSIAYDLMVACNEIGLGRRAAPELLGDMEIRPISATEAYVKKLDSKRVNNEQVISLLERYSSRKTFRGSNQGKTSFNARDGETEAVGFEAVEYSI</sequence>
<evidence type="ECO:0000256" key="9">
    <source>
        <dbReference type="ARBA" id="ARBA00030585"/>
    </source>
</evidence>
<gene>
    <name evidence="11" type="ORF">ACHAXA_006518</name>
</gene>
<keyword evidence="5" id="KW-0436">Ligase</keyword>
<evidence type="ECO:0000256" key="5">
    <source>
        <dbReference type="ARBA" id="ARBA00022598"/>
    </source>
</evidence>
<organism evidence="11 12">
    <name type="scientific">Cyclostephanos tholiformis</name>
    <dbReference type="NCBI Taxonomy" id="382380"/>
    <lineage>
        <taxon>Eukaryota</taxon>
        <taxon>Sar</taxon>
        <taxon>Stramenopiles</taxon>
        <taxon>Ochrophyta</taxon>
        <taxon>Bacillariophyta</taxon>
        <taxon>Coscinodiscophyceae</taxon>
        <taxon>Thalassiosirophycidae</taxon>
        <taxon>Stephanodiscales</taxon>
        <taxon>Stephanodiscaceae</taxon>
        <taxon>Cyclostephanos</taxon>
    </lineage>
</organism>
<dbReference type="GO" id="GO:0004357">
    <property type="term" value="F:glutamate-cysteine ligase activity"/>
    <property type="evidence" value="ECO:0007669"/>
    <property type="project" value="UniProtKB-EC"/>
</dbReference>
<evidence type="ECO:0000256" key="6">
    <source>
        <dbReference type="ARBA" id="ARBA00022684"/>
    </source>
</evidence>
<dbReference type="EC" id="6.3.2.2" evidence="3"/>
<keyword evidence="8" id="KW-0067">ATP-binding</keyword>
<dbReference type="Gene3D" id="1.10.8.960">
    <property type="match status" value="1"/>
</dbReference>
<dbReference type="Gene3D" id="3.30.590.50">
    <property type="match status" value="3"/>
</dbReference>
<proteinExistence type="inferred from homology"/>
<evidence type="ECO:0000256" key="8">
    <source>
        <dbReference type="ARBA" id="ARBA00022840"/>
    </source>
</evidence>
<evidence type="ECO:0000256" key="4">
    <source>
        <dbReference type="ARBA" id="ARBA00014618"/>
    </source>
</evidence>
<evidence type="ECO:0000313" key="11">
    <source>
        <dbReference type="EMBL" id="KAL3808242.1"/>
    </source>
</evidence>
<dbReference type="AlphaFoldDB" id="A0ABD3R5J0"/>
<keyword evidence="7" id="KW-0547">Nucleotide-binding</keyword>